<protein>
    <submittedName>
        <fullName evidence="2">Uncharacterized protein</fullName>
    </submittedName>
</protein>
<keyword evidence="1" id="KW-0472">Membrane</keyword>
<sequence length="86" mass="9197">MLRTINGHYPIGEAVWVVAGFIVLMTFGDAVVVLALAIAAAALTATWWIRRKAEHRVAASGAIPASVTQLHPELTHAHHLRGPRAA</sequence>
<dbReference type="Proteomes" id="UP000240988">
    <property type="component" value="Unassembled WGS sequence"/>
</dbReference>
<feature type="transmembrane region" description="Helical" evidence="1">
    <location>
        <begin position="16"/>
        <end position="49"/>
    </location>
</feature>
<dbReference type="AlphaFoldDB" id="A0A2U3NR70"/>
<dbReference type="OrthoDB" id="4753475at2"/>
<keyword evidence="3" id="KW-1185">Reference proteome</keyword>
<organism evidence="2 3">
    <name type="scientific">Mycobacterium rhizamassiliense</name>
    <dbReference type="NCBI Taxonomy" id="1841860"/>
    <lineage>
        <taxon>Bacteria</taxon>
        <taxon>Bacillati</taxon>
        <taxon>Actinomycetota</taxon>
        <taxon>Actinomycetes</taxon>
        <taxon>Mycobacteriales</taxon>
        <taxon>Mycobacteriaceae</taxon>
        <taxon>Mycobacterium</taxon>
    </lineage>
</organism>
<evidence type="ECO:0000313" key="3">
    <source>
        <dbReference type="Proteomes" id="UP000240988"/>
    </source>
</evidence>
<name>A0A2U3NR70_9MYCO</name>
<evidence type="ECO:0000313" key="2">
    <source>
        <dbReference type="EMBL" id="SPM34018.1"/>
    </source>
</evidence>
<gene>
    <name evidence="2" type="ORF">MRAB57_1829</name>
</gene>
<dbReference type="RefSeq" id="WP_077087285.1">
    <property type="nucleotide sequence ID" value="NZ_LT721901.1"/>
</dbReference>
<accession>A0A2U3NR70</accession>
<keyword evidence="1" id="KW-0812">Transmembrane</keyword>
<proteinExistence type="predicted"/>
<evidence type="ECO:0000256" key="1">
    <source>
        <dbReference type="SAM" id="Phobius"/>
    </source>
</evidence>
<reference evidence="2 3" key="1">
    <citation type="submission" date="2017-01" db="EMBL/GenBank/DDBJ databases">
        <authorList>
            <consortium name="Urmite Genomes"/>
        </authorList>
    </citation>
    <scope>NUCLEOTIDE SEQUENCE [LARGE SCALE GENOMIC DNA]</scope>
    <source>
        <strain evidence="2 3">AB57</strain>
    </source>
</reference>
<dbReference type="EMBL" id="FUFA01000004">
    <property type="protein sequence ID" value="SPM34018.1"/>
    <property type="molecule type" value="Genomic_DNA"/>
</dbReference>
<keyword evidence="1" id="KW-1133">Transmembrane helix</keyword>